<sequence>MASFVASLLTGLATGFGAFLLLFKKEFPKSTIGLLLGFAAGIMLAASFFSLLLPALETGGIFLTAVGFLAGALFVYFLDRLIPHFHPAFGSEGPKSDLSKIWLFILAITIHNFPEGMAVGVGFLEKDITKALSLALGIGLQNIPEGLSVAVSLIGFSLSTWKIIGITFLTGLAEPIGGIIGAFLGSLSGSILPFALSFAAGAMIYVISDEIIPETHEKGGEGRATFGVITGFLLMMIFDAIKF</sequence>
<feature type="transmembrane region" description="Helical" evidence="8">
    <location>
        <begin position="32"/>
        <end position="53"/>
    </location>
</feature>
<evidence type="ECO:0000313" key="9">
    <source>
        <dbReference type="EMBL" id="GAV21724.1"/>
    </source>
</evidence>
<dbReference type="STRING" id="870242.cpu_02340"/>
<evidence type="ECO:0000256" key="4">
    <source>
        <dbReference type="ARBA" id="ARBA00022692"/>
    </source>
</evidence>
<dbReference type="OrthoDB" id="9787346at2"/>
<feature type="transmembrane region" description="Helical" evidence="8">
    <location>
        <begin position="191"/>
        <end position="212"/>
    </location>
</feature>
<comment type="caution">
    <text evidence="9">The sequence shown here is derived from an EMBL/GenBank/DDBJ whole genome shotgun (WGS) entry which is preliminary data.</text>
</comment>
<proteinExistence type="inferred from homology"/>
<accession>A0A1L8CS90</accession>
<dbReference type="GO" id="GO:0005886">
    <property type="term" value="C:plasma membrane"/>
    <property type="evidence" value="ECO:0007669"/>
    <property type="project" value="UniProtKB-SubCell"/>
</dbReference>
<dbReference type="Proteomes" id="UP000187485">
    <property type="component" value="Unassembled WGS sequence"/>
</dbReference>
<keyword evidence="6 8" id="KW-1133">Transmembrane helix</keyword>
<dbReference type="PANTHER" id="PTHR11040">
    <property type="entry name" value="ZINC/IRON TRANSPORTER"/>
    <property type="match status" value="1"/>
</dbReference>
<feature type="transmembrane region" description="Helical" evidence="8">
    <location>
        <begin position="59"/>
        <end position="78"/>
    </location>
</feature>
<dbReference type="AlphaFoldDB" id="A0A1L8CS90"/>
<keyword evidence="3" id="KW-1003">Cell membrane</keyword>
<feature type="transmembrane region" description="Helical" evidence="8">
    <location>
        <begin position="163"/>
        <end position="185"/>
    </location>
</feature>
<keyword evidence="10" id="KW-1185">Reference proteome</keyword>
<evidence type="ECO:0000256" key="8">
    <source>
        <dbReference type="SAM" id="Phobius"/>
    </source>
</evidence>
<dbReference type="EMBL" id="BDJK01000004">
    <property type="protein sequence ID" value="GAV21724.1"/>
    <property type="molecule type" value="Genomic_DNA"/>
</dbReference>
<evidence type="ECO:0000256" key="6">
    <source>
        <dbReference type="ARBA" id="ARBA00022989"/>
    </source>
</evidence>
<protein>
    <submittedName>
        <fullName evidence="9">ZIP family metal transporter</fullName>
    </submittedName>
</protein>
<dbReference type="Pfam" id="PF02535">
    <property type="entry name" value="Zip"/>
    <property type="match status" value="1"/>
</dbReference>
<name>A0A1L8CS90_9THEO</name>
<comment type="subcellular location">
    <subcellularLocation>
        <location evidence="1">Cell membrane</location>
        <topology evidence="1">Multi-pass membrane protein</topology>
    </subcellularLocation>
</comment>
<keyword evidence="4 8" id="KW-0812">Transmembrane</keyword>
<comment type="similarity">
    <text evidence="2">Belongs to the ZIP transporter (TC 2.A.5) family.</text>
</comment>
<evidence type="ECO:0000256" key="5">
    <source>
        <dbReference type="ARBA" id="ARBA00022833"/>
    </source>
</evidence>
<dbReference type="InterPro" id="IPR003689">
    <property type="entry name" value="ZIP"/>
</dbReference>
<feature type="transmembrane region" description="Helical" evidence="8">
    <location>
        <begin position="134"/>
        <end position="156"/>
    </location>
</feature>
<dbReference type="PANTHER" id="PTHR11040:SF211">
    <property type="entry name" value="ZINC TRANSPORTER ZIP11"/>
    <property type="match status" value="1"/>
</dbReference>
<dbReference type="GO" id="GO:0005385">
    <property type="term" value="F:zinc ion transmembrane transporter activity"/>
    <property type="evidence" value="ECO:0007669"/>
    <property type="project" value="TreeGrafter"/>
</dbReference>
<evidence type="ECO:0000313" key="10">
    <source>
        <dbReference type="Proteomes" id="UP000187485"/>
    </source>
</evidence>
<keyword evidence="7 8" id="KW-0472">Membrane</keyword>
<evidence type="ECO:0000256" key="3">
    <source>
        <dbReference type="ARBA" id="ARBA00022475"/>
    </source>
</evidence>
<keyword evidence="5" id="KW-0862">Zinc</keyword>
<dbReference type="RefSeq" id="WP_075858177.1">
    <property type="nucleotide sequence ID" value="NZ_BDJK01000004.1"/>
</dbReference>
<reference evidence="10" key="1">
    <citation type="submission" date="2016-12" db="EMBL/GenBank/DDBJ databases">
        <title>Draft Genome Sequences od Carboxydothermus pertinax and islandicus, Hydrogenogenic Carboxydotrophic Bacteria.</title>
        <authorList>
            <person name="Fukuyama Y."/>
            <person name="Ohmae K."/>
            <person name="Yoneda Y."/>
            <person name="Yoshida T."/>
            <person name="Sako Y."/>
        </authorList>
    </citation>
    <scope>NUCLEOTIDE SEQUENCE [LARGE SCALE GENOMIC DNA]</scope>
    <source>
        <strain evidence="10">Ug1</strain>
    </source>
</reference>
<evidence type="ECO:0000256" key="1">
    <source>
        <dbReference type="ARBA" id="ARBA00004651"/>
    </source>
</evidence>
<feature type="transmembrane region" description="Helical" evidence="8">
    <location>
        <begin position="98"/>
        <end position="114"/>
    </location>
</feature>
<evidence type="ECO:0000256" key="7">
    <source>
        <dbReference type="ARBA" id="ARBA00023136"/>
    </source>
</evidence>
<organism evidence="9 10">
    <name type="scientific">Carboxydothermus pertinax</name>
    <dbReference type="NCBI Taxonomy" id="870242"/>
    <lineage>
        <taxon>Bacteria</taxon>
        <taxon>Bacillati</taxon>
        <taxon>Bacillota</taxon>
        <taxon>Clostridia</taxon>
        <taxon>Thermoanaerobacterales</taxon>
        <taxon>Thermoanaerobacteraceae</taxon>
        <taxon>Carboxydothermus</taxon>
    </lineage>
</organism>
<evidence type="ECO:0000256" key="2">
    <source>
        <dbReference type="ARBA" id="ARBA00006939"/>
    </source>
</evidence>
<feature type="transmembrane region" description="Helical" evidence="8">
    <location>
        <begin position="224"/>
        <end position="241"/>
    </location>
</feature>
<feature type="transmembrane region" description="Helical" evidence="8">
    <location>
        <begin position="6"/>
        <end position="23"/>
    </location>
</feature>
<gene>
    <name evidence="9" type="ORF">cpu_02340</name>
</gene>